<evidence type="ECO:0000256" key="5">
    <source>
        <dbReference type="ARBA" id="ARBA00023136"/>
    </source>
</evidence>
<protein>
    <recommendedName>
        <fullName evidence="7">GtrA/DPMS transmembrane domain-containing protein</fullName>
    </recommendedName>
</protein>
<dbReference type="GO" id="GO:0000271">
    <property type="term" value="P:polysaccharide biosynthetic process"/>
    <property type="evidence" value="ECO:0007669"/>
    <property type="project" value="InterPro"/>
</dbReference>
<evidence type="ECO:0000313" key="8">
    <source>
        <dbReference type="EMBL" id="KRM79635.1"/>
    </source>
</evidence>
<comment type="similarity">
    <text evidence="2">Belongs to the GtrA family.</text>
</comment>
<keyword evidence="9" id="KW-1185">Reference proteome</keyword>
<dbReference type="PANTHER" id="PTHR38459">
    <property type="entry name" value="PROPHAGE BACTOPRENOL-LINKED GLUCOSE TRANSLOCASE HOMOLOG"/>
    <property type="match status" value="1"/>
</dbReference>
<dbReference type="OrthoDB" id="361483at2"/>
<dbReference type="STRING" id="1423738.FC84_GL000939"/>
<evidence type="ECO:0000256" key="3">
    <source>
        <dbReference type="ARBA" id="ARBA00022692"/>
    </source>
</evidence>
<evidence type="ECO:0000256" key="6">
    <source>
        <dbReference type="SAM" id="Phobius"/>
    </source>
</evidence>
<feature type="transmembrane region" description="Helical" evidence="6">
    <location>
        <begin position="90"/>
        <end position="108"/>
    </location>
</feature>
<dbReference type="PATRIC" id="fig|1423738.3.peg.948"/>
<gene>
    <name evidence="8" type="ORF">FC84_GL000939</name>
</gene>
<evidence type="ECO:0000256" key="4">
    <source>
        <dbReference type="ARBA" id="ARBA00022989"/>
    </source>
</evidence>
<dbReference type="InterPro" id="IPR051401">
    <property type="entry name" value="GtrA_CellWall_Glycosyl"/>
</dbReference>
<organism evidence="8 9">
    <name type="scientific">Lapidilactobacillus dextrinicus DSM 20335</name>
    <dbReference type="NCBI Taxonomy" id="1423738"/>
    <lineage>
        <taxon>Bacteria</taxon>
        <taxon>Bacillati</taxon>
        <taxon>Bacillota</taxon>
        <taxon>Bacilli</taxon>
        <taxon>Lactobacillales</taxon>
        <taxon>Lactobacillaceae</taxon>
        <taxon>Lapidilactobacillus</taxon>
    </lineage>
</organism>
<dbReference type="EMBL" id="AYYK01000002">
    <property type="protein sequence ID" value="KRM79635.1"/>
    <property type="molecule type" value="Genomic_DNA"/>
</dbReference>
<comment type="caution">
    <text evidence="8">The sequence shown here is derived from an EMBL/GenBank/DDBJ whole genome shotgun (WGS) entry which is preliminary data.</text>
</comment>
<evidence type="ECO:0000256" key="2">
    <source>
        <dbReference type="ARBA" id="ARBA00009399"/>
    </source>
</evidence>
<dbReference type="RefSeq" id="WP_057754261.1">
    <property type="nucleotide sequence ID" value="NZ_AYYK01000002.1"/>
</dbReference>
<reference evidence="8 9" key="1">
    <citation type="journal article" date="2015" name="Genome Announc.">
        <title>Expanding the biotechnology potential of lactobacilli through comparative genomics of 213 strains and associated genera.</title>
        <authorList>
            <person name="Sun Z."/>
            <person name="Harris H.M."/>
            <person name="McCann A."/>
            <person name="Guo C."/>
            <person name="Argimon S."/>
            <person name="Zhang W."/>
            <person name="Yang X."/>
            <person name="Jeffery I.B."/>
            <person name="Cooney J.C."/>
            <person name="Kagawa T.F."/>
            <person name="Liu W."/>
            <person name="Song Y."/>
            <person name="Salvetti E."/>
            <person name="Wrobel A."/>
            <person name="Rasinkangas P."/>
            <person name="Parkhill J."/>
            <person name="Rea M.C."/>
            <person name="O'Sullivan O."/>
            <person name="Ritari J."/>
            <person name="Douillard F.P."/>
            <person name="Paul Ross R."/>
            <person name="Yang R."/>
            <person name="Briner A.E."/>
            <person name="Felis G.E."/>
            <person name="de Vos W.M."/>
            <person name="Barrangou R."/>
            <person name="Klaenhammer T.R."/>
            <person name="Caufield P.W."/>
            <person name="Cui Y."/>
            <person name="Zhang H."/>
            <person name="O'Toole P.W."/>
        </authorList>
    </citation>
    <scope>NUCLEOTIDE SEQUENCE [LARGE SCALE GENOMIC DNA]</scope>
    <source>
        <strain evidence="8 9">DSM 20335</strain>
    </source>
</reference>
<dbReference type="GO" id="GO:0005886">
    <property type="term" value="C:plasma membrane"/>
    <property type="evidence" value="ECO:0007669"/>
    <property type="project" value="TreeGrafter"/>
</dbReference>
<evidence type="ECO:0000313" key="9">
    <source>
        <dbReference type="Proteomes" id="UP000051813"/>
    </source>
</evidence>
<dbReference type="InterPro" id="IPR007267">
    <property type="entry name" value="GtrA_DPMS_TM"/>
</dbReference>
<dbReference type="AlphaFoldDB" id="A0A0R2BVR8"/>
<feature type="transmembrane region" description="Helical" evidence="6">
    <location>
        <begin position="120"/>
        <end position="139"/>
    </location>
</feature>
<name>A0A0R2BVR8_9LACO</name>
<keyword evidence="3 6" id="KW-0812">Transmembrane</keyword>
<dbReference type="Proteomes" id="UP000051813">
    <property type="component" value="Unassembled WGS sequence"/>
</dbReference>
<feature type="transmembrane region" description="Helical" evidence="6">
    <location>
        <begin position="50"/>
        <end position="70"/>
    </location>
</feature>
<dbReference type="Pfam" id="PF04138">
    <property type="entry name" value="GtrA_DPMS_TM"/>
    <property type="match status" value="1"/>
</dbReference>
<evidence type="ECO:0000259" key="7">
    <source>
        <dbReference type="Pfam" id="PF04138"/>
    </source>
</evidence>
<accession>A0A0R2BVR8</accession>
<keyword evidence="5 6" id="KW-0472">Membrane</keyword>
<proteinExistence type="inferred from homology"/>
<keyword evidence="4 6" id="KW-1133">Transmembrane helix</keyword>
<sequence length="142" mass="16672">MKIYQNFKKFLEQRGWWKIFTYLFFGGLTTVVNIIVFAICHGIFSWNWQISNSLAWLLSVLFAFVTNKLWVFHSKTATWCALTWEFNKFIIARVASYVIDMGCMYLFINLLSTNDLVAKVITQVVVVVINYFLSKIIIFRGN</sequence>
<comment type="subcellular location">
    <subcellularLocation>
        <location evidence="1">Membrane</location>
        <topology evidence="1">Multi-pass membrane protein</topology>
    </subcellularLocation>
</comment>
<dbReference type="PANTHER" id="PTHR38459:SF5">
    <property type="entry name" value="CELL WALL TEICHOIC ACID GLYCOSYLATION PROTEIN GTCA"/>
    <property type="match status" value="1"/>
</dbReference>
<evidence type="ECO:0000256" key="1">
    <source>
        <dbReference type="ARBA" id="ARBA00004141"/>
    </source>
</evidence>
<feature type="domain" description="GtrA/DPMS transmembrane" evidence="7">
    <location>
        <begin position="22"/>
        <end position="139"/>
    </location>
</feature>
<feature type="transmembrane region" description="Helical" evidence="6">
    <location>
        <begin position="20"/>
        <end position="44"/>
    </location>
</feature>